<gene>
    <name evidence="2" type="ordered locus">SeSA_A1895</name>
</gene>
<dbReference type="Gene3D" id="3.40.50.300">
    <property type="entry name" value="P-loop containing nucleotide triphosphate hydrolases"/>
    <property type="match status" value="1"/>
</dbReference>
<sequence length="184" mass="21115">MNSRIIITGGPSAGKTTLITALEKSGFHCQPESGRAVIKQQMDINGDALPWRSPARFAEAMQAMDINAWYQAEQSDRPLFYDRALPDIAGYLTLVGEPIPNRLHRAINQFRYATDVIILPPWKAIYKQDNERTQSWEEAVRTYEAMREIYPRYGYRLHLLMPASIQERVNRLLGLINVILPSRK</sequence>
<dbReference type="InterPro" id="IPR038727">
    <property type="entry name" value="NadR/Ttd14_AAA_dom"/>
</dbReference>
<reference evidence="2 3" key="1">
    <citation type="journal article" date="2011" name="J. Bacteriol.">
        <title>Comparative genomics of 28 Salmonella enterica isolates: evidence for CRISPR-mediated adaptive sublineage evolution.</title>
        <authorList>
            <person name="Fricke W.F."/>
            <person name="Mammel M.K."/>
            <person name="McDermott P.F."/>
            <person name="Tartera C."/>
            <person name="White D.G."/>
            <person name="Leclerc J.E."/>
            <person name="Ravel J."/>
            <person name="Cebula T.A."/>
        </authorList>
    </citation>
    <scope>NUCLEOTIDE SEQUENCE [LARGE SCALE GENOMIC DNA]</scope>
    <source>
        <strain evidence="2 3">CVM19633</strain>
    </source>
</reference>
<name>A0A0N1QTN7_SALSV</name>
<proteinExistence type="predicted"/>
<protein>
    <recommendedName>
        <fullName evidence="1">NadR/Ttd14 AAA domain-containing protein</fullName>
    </recommendedName>
</protein>
<feature type="domain" description="NadR/Ttd14 AAA" evidence="1">
    <location>
        <begin position="4"/>
        <end position="168"/>
    </location>
</feature>
<accession>A0A0N1QTN7</accession>
<dbReference type="SUPFAM" id="SSF52540">
    <property type="entry name" value="P-loop containing nucleoside triphosphate hydrolases"/>
    <property type="match status" value="1"/>
</dbReference>
<dbReference type="InterPro" id="IPR027417">
    <property type="entry name" value="P-loop_NTPase"/>
</dbReference>
<dbReference type="RefSeq" id="WP_001088482.1">
    <property type="nucleotide sequence ID" value="NC_011094.1"/>
</dbReference>
<evidence type="ECO:0000259" key="1">
    <source>
        <dbReference type="Pfam" id="PF13521"/>
    </source>
</evidence>
<organism evidence="2 3">
    <name type="scientific">Salmonella schwarzengrund (strain CVM19633)</name>
    <dbReference type="NCBI Taxonomy" id="439843"/>
    <lineage>
        <taxon>Bacteria</taxon>
        <taxon>Pseudomonadati</taxon>
        <taxon>Pseudomonadota</taxon>
        <taxon>Gammaproteobacteria</taxon>
        <taxon>Enterobacterales</taxon>
        <taxon>Enterobacteriaceae</taxon>
        <taxon>Salmonella</taxon>
    </lineage>
</organism>
<evidence type="ECO:0000313" key="3">
    <source>
        <dbReference type="Proteomes" id="UP000001865"/>
    </source>
</evidence>
<dbReference type="HOGENOM" id="CLU_114480_0_0_6"/>
<dbReference type="Proteomes" id="UP000001865">
    <property type="component" value="Chromosome"/>
</dbReference>
<dbReference type="KEGG" id="sew:SeSA_A1895"/>
<dbReference type="SMR" id="A0A0N1QTN7"/>
<dbReference type="EMBL" id="CP001127">
    <property type="protein sequence ID" value="ACF89422.1"/>
    <property type="molecule type" value="Genomic_DNA"/>
</dbReference>
<dbReference type="AlphaFoldDB" id="A0A0N1QTN7"/>
<dbReference type="Pfam" id="PF13521">
    <property type="entry name" value="AAA_28"/>
    <property type="match status" value="1"/>
</dbReference>
<evidence type="ECO:0000313" key="2">
    <source>
        <dbReference type="EMBL" id="ACF89422.1"/>
    </source>
</evidence>